<keyword evidence="1" id="KW-0433">Leucine-rich repeat</keyword>
<dbReference type="Pfam" id="PF13855">
    <property type="entry name" value="LRR_8"/>
    <property type="match status" value="1"/>
</dbReference>
<dbReference type="eggNOG" id="KOG0619">
    <property type="taxonomic scope" value="Eukaryota"/>
</dbReference>
<dbReference type="EMBL" id="AFFK01014267">
    <property type="status" value="NOT_ANNOTATED_CDS"/>
    <property type="molecule type" value="Genomic_DNA"/>
</dbReference>
<dbReference type="InterPro" id="IPR032675">
    <property type="entry name" value="LRR_dom_sf"/>
</dbReference>
<keyword evidence="4" id="KW-1185">Reference proteome</keyword>
<sequence>MDLQLFKSTNSIDLSYLQLSVNLIEEQLVNLHQTENEQLVAEHVQALYLQHNLMIYLPLVVSHFQQLKFLDVSSNQLTEISDQLVHLSQLTTLIAKNNMLNDNALPKDFGMLENLEELNLSGNSFTTISPQILELTKLKGLLMGANQINHVPADIMKLQKLQVLYLGGNNLTEIPAEMGHLGDLQALILCQNQLQSLPSTISHLHQLRSLALHKNRLTTLPPEIVQLKGLAELSLRDNPLVVRFIRDMIYVPPTLLELSARTIKIKNIPYGQDELPKNLISYLQTAHHCLNPKCKGVYFDARVEHVKFVDFCGKYKIPLLQYLCSPRCKTQPAFYMSDSDCSEDDEEIPFSRLKKVLLG</sequence>
<dbReference type="SUPFAM" id="SSF52058">
    <property type="entry name" value="L domain-like"/>
    <property type="match status" value="1"/>
</dbReference>
<dbReference type="PRINTS" id="PR00019">
    <property type="entry name" value="LEURICHRPT"/>
</dbReference>
<dbReference type="SMART" id="SM00369">
    <property type="entry name" value="LRR_TYP"/>
    <property type="match status" value="5"/>
</dbReference>
<evidence type="ECO:0000313" key="4">
    <source>
        <dbReference type="Proteomes" id="UP000014500"/>
    </source>
</evidence>
<dbReference type="Proteomes" id="UP000014500">
    <property type="component" value="Unassembled WGS sequence"/>
</dbReference>
<dbReference type="AlphaFoldDB" id="T1IIH8"/>
<evidence type="ECO:0000256" key="1">
    <source>
        <dbReference type="ARBA" id="ARBA00022614"/>
    </source>
</evidence>
<reference evidence="4" key="1">
    <citation type="submission" date="2011-05" db="EMBL/GenBank/DDBJ databases">
        <authorList>
            <person name="Richards S.R."/>
            <person name="Qu J."/>
            <person name="Jiang H."/>
            <person name="Jhangiani S.N."/>
            <person name="Agravi P."/>
            <person name="Goodspeed R."/>
            <person name="Gross S."/>
            <person name="Mandapat C."/>
            <person name="Jackson L."/>
            <person name="Mathew T."/>
            <person name="Pu L."/>
            <person name="Thornton R."/>
            <person name="Saada N."/>
            <person name="Wilczek-Boney K.B."/>
            <person name="Lee S."/>
            <person name="Kovar C."/>
            <person name="Wu Y."/>
            <person name="Scherer S.E."/>
            <person name="Worley K.C."/>
            <person name="Muzny D.M."/>
            <person name="Gibbs R."/>
        </authorList>
    </citation>
    <scope>NUCLEOTIDE SEQUENCE</scope>
    <source>
        <strain evidence="4">Brora</strain>
    </source>
</reference>
<dbReference type="STRING" id="126957.T1IIH8"/>
<dbReference type="InterPro" id="IPR050216">
    <property type="entry name" value="LRR_domain-containing"/>
</dbReference>
<accession>T1IIH8</accession>
<dbReference type="OMA" id="GLSQWFP"/>
<reference evidence="3" key="2">
    <citation type="submission" date="2015-02" db="UniProtKB">
        <authorList>
            <consortium name="EnsemblMetazoa"/>
        </authorList>
    </citation>
    <scope>IDENTIFICATION</scope>
</reference>
<dbReference type="InterPro" id="IPR001611">
    <property type="entry name" value="Leu-rich_rpt"/>
</dbReference>
<dbReference type="PANTHER" id="PTHR48051:SF1">
    <property type="entry name" value="RAS SUPPRESSOR PROTEIN 1"/>
    <property type="match status" value="1"/>
</dbReference>
<dbReference type="Gene3D" id="3.80.10.10">
    <property type="entry name" value="Ribonuclease Inhibitor"/>
    <property type="match status" value="1"/>
</dbReference>
<organism evidence="3 4">
    <name type="scientific">Strigamia maritima</name>
    <name type="common">European centipede</name>
    <name type="synonym">Geophilus maritimus</name>
    <dbReference type="NCBI Taxonomy" id="126957"/>
    <lineage>
        <taxon>Eukaryota</taxon>
        <taxon>Metazoa</taxon>
        <taxon>Ecdysozoa</taxon>
        <taxon>Arthropoda</taxon>
        <taxon>Myriapoda</taxon>
        <taxon>Chilopoda</taxon>
        <taxon>Pleurostigmophora</taxon>
        <taxon>Geophilomorpha</taxon>
        <taxon>Linotaeniidae</taxon>
        <taxon>Strigamia</taxon>
    </lineage>
</organism>
<dbReference type="EnsemblMetazoa" id="SMAR000676-RA">
    <property type="protein sequence ID" value="SMAR000676-PA"/>
    <property type="gene ID" value="SMAR000676"/>
</dbReference>
<name>T1IIH8_STRMM</name>
<dbReference type="PROSITE" id="PS51450">
    <property type="entry name" value="LRR"/>
    <property type="match status" value="3"/>
</dbReference>
<dbReference type="HOGENOM" id="CLU_000288_18_2_1"/>
<evidence type="ECO:0000313" key="3">
    <source>
        <dbReference type="EnsemblMetazoa" id="SMAR000676-PA"/>
    </source>
</evidence>
<keyword evidence="2" id="KW-0677">Repeat</keyword>
<evidence type="ECO:0008006" key="5">
    <source>
        <dbReference type="Google" id="ProtNLM"/>
    </source>
</evidence>
<dbReference type="PANTHER" id="PTHR48051">
    <property type="match status" value="1"/>
</dbReference>
<dbReference type="InterPro" id="IPR003591">
    <property type="entry name" value="Leu-rich_rpt_typical-subtyp"/>
</dbReference>
<dbReference type="Pfam" id="PF00560">
    <property type="entry name" value="LRR_1"/>
    <property type="match status" value="2"/>
</dbReference>
<proteinExistence type="predicted"/>
<dbReference type="GO" id="GO:0005737">
    <property type="term" value="C:cytoplasm"/>
    <property type="evidence" value="ECO:0007669"/>
    <property type="project" value="TreeGrafter"/>
</dbReference>
<protein>
    <recommendedName>
        <fullName evidence="5">Leucine-rich repeat-containing protein 58</fullName>
    </recommendedName>
</protein>
<dbReference type="SMART" id="SM00364">
    <property type="entry name" value="LRR_BAC"/>
    <property type="match status" value="5"/>
</dbReference>
<evidence type="ECO:0000256" key="2">
    <source>
        <dbReference type="ARBA" id="ARBA00022737"/>
    </source>
</evidence>
<dbReference type="PhylomeDB" id="T1IIH8"/>